<accession>A0A9X3FS80</accession>
<keyword evidence="3" id="KW-0804">Transcription</keyword>
<evidence type="ECO:0000259" key="5">
    <source>
        <dbReference type="PROSITE" id="PS51464"/>
    </source>
</evidence>
<keyword evidence="7" id="KW-1185">Reference proteome</keyword>
<proteinExistence type="predicted"/>
<organism evidence="6 7">
    <name type="scientific">Aerococcus kribbianus</name>
    <dbReference type="NCBI Taxonomy" id="2999064"/>
    <lineage>
        <taxon>Bacteria</taxon>
        <taxon>Bacillati</taxon>
        <taxon>Bacillota</taxon>
        <taxon>Bacilli</taxon>
        <taxon>Lactobacillales</taxon>
        <taxon>Aerococcaceae</taxon>
        <taxon>Aerococcus</taxon>
    </lineage>
</organism>
<dbReference type="RefSeq" id="WP_268752038.1">
    <property type="nucleotide sequence ID" value="NZ_JAPRFQ010000001.1"/>
</dbReference>
<dbReference type="InterPro" id="IPR035472">
    <property type="entry name" value="RpiR-like_SIS"/>
</dbReference>
<dbReference type="PROSITE" id="PS51464">
    <property type="entry name" value="SIS"/>
    <property type="match status" value="1"/>
</dbReference>
<gene>
    <name evidence="6" type="ORF">OW157_03960</name>
</gene>
<evidence type="ECO:0000313" key="6">
    <source>
        <dbReference type="EMBL" id="MCZ0725725.1"/>
    </source>
</evidence>
<dbReference type="CDD" id="cd05013">
    <property type="entry name" value="SIS_RpiR"/>
    <property type="match status" value="1"/>
</dbReference>
<dbReference type="InterPro" id="IPR036388">
    <property type="entry name" value="WH-like_DNA-bd_sf"/>
</dbReference>
<dbReference type="SUPFAM" id="SSF53697">
    <property type="entry name" value="SIS domain"/>
    <property type="match status" value="1"/>
</dbReference>
<dbReference type="Proteomes" id="UP001146670">
    <property type="component" value="Unassembled WGS sequence"/>
</dbReference>
<reference evidence="6" key="1">
    <citation type="submission" date="2022-12" db="EMBL/GenBank/DDBJ databases">
        <title>Description and comparative metabolic analysis of Aerococcus sp. nov., isolated from the feces of a pig.</title>
        <authorList>
            <person name="Chang Y.-H."/>
        </authorList>
    </citation>
    <scope>NUCLEOTIDE SEQUENCE</scope>
    <source>
        <strain evidence="6">YH-aer222</strain>
    </source>
</reference>
<evidence type="ECO:0000259" key="4">
    <source>
        <dbReference type="PROSITE" id="PS51071"/>
    </source>
</evidence>
<sequence length="285" mass="31362">MSRNISLAIKNQLASLPRSEQKVGRFVLDHPLEVIRMSTAKLAQAAQSSPASVIRFCHSIGLEGFTDLKLALSAQGEPALDSHYTDIEPNESLTRIKDKLAMNTKAVLSESNISLKNDTINQVVETLKASPTIYLYGLGASYLVALDFRQKFTRIGKQIVVSQDQHELAASLAIAPAGSTYIGISYSGEKTEGLHMMRLAKKWGLMTISLTKDSDNPLSRKADLALKTAETNEALLRSGATISLLSQLYAVDILLFYYMTKDYDNTIKQLELSKQAITDLEDFIS</sequence>
<feature type="domain" description="HTH rpiR-type" evidence="4">
    <location>
        <begin position="3"/>
        <end position="79"/>
    </location>
</feature>
<dbReference type="InterPro" id="IPR000281">
    <property type="entry name" value="HTH_RpiR"/>
</dbReference>
<dbReference type="InterPro" id="IPR009057">
    <property type="entry name" value="Homeodomain-like_sf"/>
</dbReference>
<dbReference type="InterPro" id="IPR001347">
    <property type="entry name" value="SIS_dom"/>
</dbReference>
<dbReference type="Pfam" id="PF01418">
    <property type="entry name" value="HTH_6"/>
    <property type="match status" value="1"/>
</dbReference>
<dbReference type="InterPro" id="IPR046348">
    <property type="entry name" value="SIS_dom_sf"/>
</dbReference>
<comment type="caution">
    <text evidence="6">The sequence shown here is derived from an EMBL/GenBank/DDBJ whole genome shotgun (WGS) entry which is preliminary data.</text>
</comment>
<keyword evidence="2" id="KW-0238">DNA-binding</keyword>
<dbReference type="GO" id="GO:0003677">
    <property type="term" value="F:DNA binding"/>
    <property type="evidence" value="ECO:0007669"/>
    <property type="project" value="UniProtKB-KW"/>
</dbReference>
<evidence type="ECO:0000256" key="1">
    <source>
        <dbReference type="ARBA" id="ARBA00023015"/>
    </source>
</evidence>
<dbReference type="GO" id="GO:0097367">
    <property type="term" value="F:carbohydrate derivative binding"/>
    <property type="evidence" value="ECO:0007669"/>
    <property type="project" value="InterPro"/>
</dbReference>
<dbReference type="Gene3D" id="1.10.10.10">
    <property type="entry name" value="Winged helix-like DNA-binding domain superfamily/Winged helix DNA-binding domain"/>
    <property type="match status" value="1"/>
</dbReference>
<evidence type="ECO:0000256" key="3">
    <source>
        <dbReference type="ARBA" id="ARBA00023163"/>
    </source>
</evidence>
<dbReference type="EMBL" id="JAPRFR010000001">
    <property type="protein sequence ID" value="MCZ0725725.1"/>
    <property type="molecule type" value="Genomic_DNA"/>
</dbReference>
<dbReference type="GO" id="GO:1901135">
    <property type="term" value="P:carbohydrate derivative metabolic process"/>
    <property type="evidence" value="ECO:0007669"/>
    <property type="project" value="InterPro"/>
</dbReference>
<evidence type="ECO:0000313" key="7">
    <source>
        <dbReference type="Proteomes" id="UP001146670"/>
    </source>
</evidence>
<dbReference type="PANTHER" id="PTHR30514:SF10">
    <property type="entry name" value="MURR_RPIR FAMILY TRANSCRIPTIONAL REGULATOR"/>
    <property type="match status" value="1"/>
</dbReference>
<evidence type="ECO:0000256" key="2">
    <source>
        <dbReference type="ARBA" id="ARBA00023125"/>
    </source>
</evidence>
<dbReference type="GO" id="GO:0003700">
    <property type="term" value="F:DNA-binding transcription factor activity"/>
    <property type="evidence" value="ECO:0007669"/>
    <property type="project" value="InterPro"/>
</dbReference>
<protein>
    <submittedName>
        <fullName evidence="6">MurR/RpiR family transcriptional regulator</fullName>
    </submittedName>
</protein>
<keyword evidence="1" id="KW-0805">Transcription regulation</keyword>
<dbReference type="PANTHER" id="PTHR30514">
    <property type="entry name" value="GLUCOKINASE"/>
    <property type="match status" value="1"/>
</dbReference>
<dbReference type="PROSITE" id="PS51071">
    <property type="entry name" value="HTH_RPIR"/>
    <property type="match status" value="1"/>
</dbReference>
<name>A0A9X3FS80_9LACT</name>
<feature type="domain" description="SIS" evidence="5">
    <location>
        <begin position="123"/>
        <end position="264"/>
    </location>
</feature>
<dbReference type="SUPFAM" id="SSF46689">
    <property type="entry name" value="Homeodomain-like"/>
    <property type="match status" value="1"/>
</dbReference>
<dbReference type="Pfam" id="PF01380">
    <property type="entry name" value="SIS"/>
    <property type="match status" value="1"/>
</dbReference>
<dbReference type="InterPro" id="IPR047640">
    <property type="entry name" value="RpiR-like"/>
</dbReference>
<dbReference type="AlphaFoldDB" id="A0A9X3FS80"/>
<dbReference type="Gene3D" id="3.40.50.10490">
    <property type="entry name" value="Glucose-6-phosphate isomerase like protein, domain 1"/>
    <property type="match status" value="1"/>
</dbReference>